<dbReference type="InterPro" id="IPR011990">
    <property type="entry name" value="TPR-like_helical_dom_sf"/>
</dbReference>
<evidence type="ECO:0000313" key="2">
    <source>
        <dbReference type="Proteomes" id="UP000435837"/>
    </source>
</evidence>
<dbReference type="AlphaFoldDB" id="A0A640SDR9"/>
<comment type="caution">
    <text evidence="1">The sequence shown here is derived from an EMBL/GenBank/DDBJ whole genome shotgun (WGS) entry which is preliminary data.</text>
</comment>
<dbReference type="SUPFAM" id="SSF48452">
    <property type="entry name" value="TPR-like"/>
    <property type="match status" value="2"/>
</dbReference>
<dbReference type="EMBL" id="BLIN01000005">
    <property type="protein sequence ID" value="GFE08632.1"/>
    <property type="molecule type" value="Genomic_DNA"/>
</dbReference>
<sequence>MDRRGFLAVSGIALTAYVHNWSVAEAEPLVRLQKGSRVSNELLLSLQKTTNHLRGMDASSGSGTVAKLGDDHLTLLRDIAKHGAYDESAGRQLAGLIADTATQTGWFTFDSGAPDEAQSYFLAALRAARASGDPRLGAGALSYMAIRGYSTGHPRDAVTAARAALDKVKTLNVPALEAMLLTRQARGHAMLGAQQAALKALGQATELCARGRSEHDPHWLYWINDGEIQGQAGSCHLALGNPRQAINSLAQAREALNPADVRTRALFLSRAATAQFREGDIEAGGTTANEAMDLAEHLQSARLNEHVHSMASELSMVSNTPHARELIERSVLVTGKGVPR</sequence>
<organism evidence="1 2">
    <name type="scientific">Streptomyces caniferus</name>
    <dbReference type="NCBI Taxonomy" id="285557"/>
    <lineage>
        <taxon>Bacteria</taxon>
        <taxon>Bacillati</taxon>
        <taxon>Actinomycetota</taxon>
        <taxon>Actinomycetes</taxon>
        <taxon>Kitasatosporales</taxon>
        <taxon>Streptomycetaceae</taxon>
        <taxon>Streptomyces</taxon>
    </lineage>
</organism>
<dbReference type="RefSeq" id="WP_246296494.1">
    <property type="nucleotide sequence ID" value="NZ_BAAATH010000009.1"/>
</dbReference>
<protein>
    <recommendedName>
        <fullName evidence="3">Transcriptional regulator</fullName>
    </recommendedName>
</protein>
<dbReference type="Proteomes" id="UP000435837">
    <property type="component" value="Unassembled WGS sequence"/>
</dbReference>
<proteinExistence type="predicted"/>
<reference evidence="1 2" key="1">
    <citation type="submission" date="2019-12" db="EMBL/GenBank/DDBJ databases">
        <title>Whole genome shotgun sequence of Streptomyces caniferus NBRC 15389.</title>
        <authorList>
            <person name="Ichikawa N."/>
            <person name="Kimura A."/>
            <person name="Kitahashi Y."/>
            <person name="Komaki H."/>
            <person name="Tamura T."/>
        </authorList>
    </citation>
    <scope>NUCLEOTIDE SEQUENCE [LARGE SCALE GENOMIC DNA]</scope>
    <source>
        <strain evidence="1 2">NBRC 15389</strain>
    </source>
</reference>
<accession>A0A640SDR9</accession>
<gene>
    <name evidence="1" type="ORF">Scani_49000</name>
</gene>
<evidence type="ECO:0008006" key="3">
    <source>
        <dbReference type="Google" id="ProtNLM"/>
    </source>
</evidence>
<evidence type="ECO:0000313" key="1">
    <source>
        <dbReference type="EMBL" id="GFE08632.1"/>
    </source>
</evidence>
<dbReference type="Gene3D" id="1.25.40.10">
    <property type="entry name" value="Tetratricopeptide repeat domain"/>
    <property type="match status" value="1"/>
</dbReference>
<name>A0A640SDR9_9ACTN</name>